<dbReference type="EC" id="2.4.1.250" evidence="3"/>
<keyword evidence="3" id="KW-0808">Transferase</keyword>
<keyword evidence="4" id="KW-1185">Reference proteome</keyword>
<keyword evidence="3" id="KW-0328">Glycosyltransferase</keyword>
<dbReference type="PANTHER" id="PTHR45947:SF3">
    <property type="entry name" value="SULFOQUINOVOSYL TRANSFERASE SQD2"/>
    <property type="match status" value="1"/>
</dbReference>
<dbReference type="PANTHER" id="PTHR45947">
    <property type="entry name" value="SULFOQUINOVOSYL TRANSFERASE SQD2"/>
    <property type="match status" value="1"/>
</dbReference>
<dbReference type="Proteomes" id="UP000094769">
    <property type="component" value="Unassembled WGS sequence"/>
</dbReference>
<dbReference type="InterPro" id="IPR050194">
    <property type="entry name" value="Glycosyltransferase_grp1"/>
</dbReference>
<evidence type="ECO:0000259" key="1">
    <source>
        <dbReference type="Pfam" id="PF00534"/>
    </source>
</evidence>
<dbReference type="EMBL" id="MARB01000010">
    <property type="protein sequence ID" value="ODJ87738.1"/>
    <property type="molecule type" value="Genomic_DNA"/>
</dbReference>
<accession>A0A7Z0VLB6</accession>
<dbReference type="Pfam" id="PF13439">
    <property type="entry name" value="Glyco_transf_4"/>
    <property type="match status" value="1"/>
</dbReference>
<protein>
    <submittedName>
        <fullName evidence="3">D-inositol 3-phosphate glycosyltransferase</fullName>
        <ecNumber evidence="3">2.4.1.250</ecNumber>
    </submittedName>
</protein>
<feature type="domain" description="Glycosyl transferase family 1" evidence="1">
    <location>
        <begin position="187"/>
        <end position="346"/>
    </location>
</feature>
<comment type="caution">
    <text evidence="3">The sequence shown here is derived from an EMBL/GenBank/DDBJ whole genome shotgun (WGS) entry which is preliminary data.</text>
</comment>
<proteinExistence type="predicted"/>
<feature type="domain" description="Glycosyltransferase subfamily 4-like N-terminal" evidence="2">
    <location>
        <begin position="18"/>
        <end position="173"/>
    </location>
</feature>
<dbReference type="AlphaFoldDB" id="A0A7Z0VLB6"/>
<dbReference type="OrthoDB" id="9792269at2"/>
<sequence length="379" mass="42962">MPEKILQILDLRDSPWVDGPGRTILQCADMIDRNKCNIHIGAFSGESHNDHAYMKKAVELGLDVVAIKENRSFDRTVIDQIKQVVRKRAIDIIHTHDFRSNIYGLICARSQRLPLVSTCHGWISNNWKGRLYTAIDKYLLRYHDQIIVVSDVMKKRLERSGIQSDKIHVINNALVINDYEIKRENSKFRNELNISKDKKIIASIGRLSPEKRQDIFLSAAKYLVGKNRDLIFLIVGVGPEEDELRALANELGISDKVIFSGYRNDMVDIYNGIDLVVQSSNTEGMPNVVLESLLMGVPVIATNVGGTAQIAQHNVNGVLIESEDLSALEYALEEYINNVAKHNEMALVGRNHVIENFNQDARVKKLFSVYERLAEENNK</sequence>
<dbReference type="Gene3D" id="3.40.50.2000">
    <property type="entry name" value="Glycogen Phosphorylase B"/>
    <property type="match status" value="2"/>
</dbReference>
<dbReference type="InterPro" id="IPR028098">
    <property type="entry name" value="Glyco_trans_4-like_N"/>
</dbReference>
<evidence type="ECO:0000313" key="4">
    <source>
        <dbReference type="Proteomes" id="UP000094769"/>
    </source>
</evidence>
<evidence type="ECO:0000313" key="3">
    <source>
        <dbReference type="EMBL" id="ODJ87738.1"/>
    </source>
</evidence>
<dbReference type="RefSeq" id="WP_083220680.1">
    <property type="nucleotide sequence ID" value="NZ_MARB01000010.1"/>
</dbReference>
<gene>
    <name evidence="3" type="primary">mshA_2</name>
    <name evidence="3" type="ORF">CODIS_21560</name>
</gene>
<organism evidence="3 4">
    <name type="scientific">Candidatus Thiodiazotropha endolucinida</name>
    <dbReference type="NCBI Taxonomy" id="1655433"/>
    <lineage>
        <taxon>Bacteria</taxon>
        <taxon>Pseudomonadati</taxon>
        <taxon>Pseudomonadota</taxon>
        <taxon>Gammaproteobacteria</taxon>
        <taxon>Chromatiales</taxon>
        <taxon>Sedimenticolaceae</taxon>
        <taxon>Candidatus Thiodiazotropha</taxon>
    </lineage>
</organism>
<name>A0A7Z0VLB6_9GAMM</name>
<dbReference type="SUPFAM" id="SSF53756">
    <property type="entry name" value="UDP-Glycosyltransferase/glycogen phosphorylase"/>
    <property type="match status" value="1"/>
</dbReference>
<dbReference type="InterPro" id="IPR001296">
    <property type="entry name" value="Glyco_trans_1"/>
</dbReference>
<reference evidence="3 4" key="1">
    <citation type="submission" date="2016-06" db="EMBL/GenBank/DDBJ databases">
        <title>Genome sequence of endosymbiont of Candidatus Endolucinida thiodiazotropha.</title>
        <authorList>
            <person name="Poehlein A."/>
            <person name="Koenig S."/>
            <person name="Heiden S.E."/>
            <person name="Thuermer A."/>
            <person name="Voget S."/>
            <person name="Daniel R."/>
            <person name="Markert S."/>
            <person name="Gros O."/>
            <person name="Schweder T."/>
        </authorList>
    </citation>
    <scope>NUCLEOTIDE SEQUENCE [LARGE SCALE GENOMIC DNA]</scope>
    <source>
        <strain evidence="3 4">COS</strain>
    </source>
</reference>
<evidence type="ECO:0000259" key="2">
    <source>
        <dbReference type="Pfam" id="PF13439"/>
    </source>
</evidence>
<dbReference type="CDD" id="cd03801">
    <property type="entry name" value="GT4_PimA-like"/>
    <property type="match status" value="1"/>
</dbReference>
<dbReference type="GO" id="GO:0102710">
    <property type="term" value="F:D-inositol-3-phosphate glycosyltransferase activity"/>
    <property type="evidence" value="ECO:0007669"/>
    <property type="project" value="UniProtKB-EC"/>
</dbReference>
<dbReference type="Pfam" id="PF00534">
    <property type="entry name" value="Glycos_transf_1"/>
    <property type="match status" value="1"/>
</dbReference>